<keyword evidence="3" id="KW-0518">Myosin</keyword>
<dbReference type="SMART" id="SM00054">
    <property type="entry name" value="EFh"/>
    <property type="match status" value="1"/>
</dbReference>
<keyword evidence="2" id="KW-0106">Calcium</keyword>
<evidence type="ECO:0000256" key="4">
    <source>
        <dbReference type="ARBA" id="ARBA00023175"/>
    </source>
</evidence>
<dbReference type="InterPro" id="IPR018247">
    <property type="entry name" value="EF_Hand_1_Ca_BS"/>
</dbReference>
<dbReference type="GO" id="GO:0016460">
    <property type="term" value="C:myosin II complex"/>
    <property type="evidence" value="ECO:0007669"/>
    <property type="project" value="TreeGrafter"/>
</dbReference>
<dbReference type="STRING" id="1890364.A0A2P6MXG4"/>
<accession>A0A2P6MXG4</accession>
<organism evidence="6 7">
    <name type="scientific">Planoprotostelium fungivorum</name>
    <dbReference type="NCBI Taxonomy" id="1890364"/>
    <lineage>
        <taxon>Eukaryota</taxon>
        <taxon>Amoebozoa</taxon>
        <taxon>Evosea</taxon>
        <taxon>Variosea</taxon>
        <taxon>Cavosteliida</taxon>
        <taxon>Cavosteliaceae</taxon>
        <taxon>Planoprotostelium</taxon>
    </lineage>
</organism>
<dbReference type="GO" id="GO:0005509">
    <property type="term" value="F:calcium ion binding"/>
    <property type="evidence" value="ECO:0007669"/>
    <property type="project" value="InterPro"/>
</dbReference>
<reference evidence="6 7" key="1">
    <citation type="journal article" date="2018" name="Genome Biol. Evol.">
        <title>Multiple Roots of Fruiting Body Formation in Amoebozoa.</title>
        <authorList>
            <person name="Hillmann F."/>
            <person name="Forbes G."/>
            <person name="Novohradska S."/>
            <person name="Ferling I."/>
            <person name="Riege K."/>
            <person name="Groth M."/>
            <person name="Westermann M."/>
            <person name="Marz M."/>
            <person name="Spaller T."/>
            <person name="Winckler T."/>
            <person name="Schaap P."/>
            <person name="Glockner G."/>
        </authorList>
    </citation>
    <scope>NUCLEOTIDE SEQUENCE [LARGE SCALE GENOMIC DNA]</scope>
    <source>
        <strain evidence="6 7">Jena</strain>
    </source>
</reference>
<dbReference type="InterPro" id="IPR050230">
    <property type="entry name" value="CALM/Myosin/TropC-like"/>
</dbReference>
<proteinExistence type="predicted"/>
<dbReference type="CDD" id="cd00051">
    <property type="entry name" value="EFh"/>
    <property type="match status" value="1"/>
</dbReference>
<dbReference type="AlphaFoldDB" id="A0A2P6MXG4"/>
<keyword evidence="1" id="KW-0677">Repeat</keyword>
<dbReference type="Pfam" id="PF13499">
    <property type="entry name" value="EF-hand_7"/>
    <property type="match status" value="1"/>
</dbReference>
<keyword evidence="7" id="KW-1185">Reference proteome</keyword>
<dbReference type="Gene3D" id="1.10.238.10">
    <property type="entry name" value="EF-hand"/>
    <property type="match status" value="1"/>
</dbReference>
<dbReference type="SUPFAM" id="SSF47473">
    <property type="entry name" value="EF-hand"/>
    <property type="match status" value="1"/>
</dbReference>
<name>A0A2P6MXG4_9EUKA</name>
<dbReference type="InterPro" id="IPR002048">
    <property type="entry name" value="EF_hand_dom"/>
</dbReference>
<dbReference type="Proteomes" id="UP000241769">
    <property type="component" value="Unassembled WGS sequence"/>
</dbReference>
<dbReference type="PANTHER" id="PTHR23048">
    <property type="entry name" value="MYOSIN LIGHT CHAIN 1, 3"/>
    <property type="match status" value="1"/>
</dbReference>
<evidence type="ECO:0000256" key="1">
    <source>
        <dbReference type="ARBA" id="ARBA00022737"/>
    </source>
</evidence>
<dbReference type="EMBL" id="MDYQ01000329">
    <property type="protein sequence ID" value="PRP76399.1"/>
    <property type="molecule type" value="Genomic_DNA"/>
</dbReference>
<dbReference type="PROSITE" id="PS50222">
    <property type="entry name" value="EF_HAND_2"/>
    <property type="match status" value="1"/>
</dbReference>
<comment type="caution">
    <text evidence="6">The sequence shown here is derived from an EMBL/GenBank/DDBJ whole genome shotgun (WGS) entry which is preliminary data.</text>
</comment>
<evidence type="ECO:0000313" key="7">
    <source>
        <dbReference type="Proteomes" id="UP000241769"/>
    </source>
</evidence>
<keyword evidence="4" id="KW-0505">Motor protein</keyword>
<dbReference type="PROSITE" id="PS00018">
    <property type="entry name" value="EF_HAND_1"/>
    <property type="match status" value="1"/>
</dbReference>
<evidence type="ECO:0000313" key="6">
    <source>
        <dbReference type="EMBL" id="PRP76399.1"/>
    </source>
</evidence>
<feature type="domain" description="EF-hand" evidence="5">
    <location>
        <begin position="88"/>
        <end position="123"/>
    </location>
</feature>
<dbReference type="InterPro" id="IPR011992">
    <property type="entry name" value="EF-hand-dom_pair"/>
</dbReference>
<gene>
    <name evidence="6" type="ORF">PROFUN_15253</name>
</gene>
<protein>
    <submittedName>
        <fullName evidence="6">Calmodulin</fullName>
    </submittedName>
</protein>
<dbReference type="OrthoDB" id="26525at2759"/>
<dbReference type="PANTHER" id="PTHR23048:SF0">
    <property type="entry name" value="CALMODULIN LIKE 3"/>
    <property type="match status" value="1"/>
</dbReference>
<evidence type="ECO:0000259" key="5">
    <source>
        <dbReference type="PROSITE" id="PS50222"/>
    </source>
</evidence>
<dbReference type="FunFam" id="1.10.238.10:FF:000001">
    <property type="entry name" value="Calmodulin 1"/>
    <property type="match status" value="1"/>
</dbReference>
<evidence type="ECO:0000256" key="3">
    <source>
        <dbReference type="ARBA" id="ARBA00023123"/>
    </source>
</evidence>
<evidence type="ECO:0000256" key="2">
    <source>
        <dbReference type="ARBA" id="ARBA00022837"/>
    </source>
</evidence>
<dbReference type="InParanoid" id="A0A2P6MXG4"/>
<sequence length="154" mass="17572">MRKCESLECVHLRVLNSRPHSTSQQRAASPTKHNTSQKYQRLALLIQRQRESKIGGKCACPQFYCLDYKDHIGGEGRHFLPIPPATMDDKNDLMEAFYHFDTDQDGFLTVDELRHILTNIGNPMNAAEIDEFCREADNGQGLIDYKGIVDLIFS</sequence>